<dbReference type="OrthoDB" id="3193253at2759"/>
<dbReference type="Proteomes" id="UP000807353">
    <property type="component" value="Unassembled WGS sequence"/>
</dbReference>
<comment type="caution">
    <text evidence="2">The sequence shown here is derived from an EMBL/GenBank/DDBJ whole genome shotgun (WGS) entry which is preliminary data.</text>
</comment>
<keyword evidence="1" id="KW-1133">Transmembrane helix</keyword>
<sequence>METLETVLLTSTAEIFIALRVYAITKKNLIFPCIAGSMLACQWAIAIYVMSLSSLGTDQPALLLSRDLPPLPTLPDIDPYHVCIFISTLTAVPFVEAFLSISLAFDGIAFLIIIGATVKSSSSYKFMPMMRIIRRDGIMYFFVLFSSNLVWIILLLHARPGLKFVHNQPAMMYVFIFFLEDRC</sequence>
<dbReference type="AlphaFoldDB" id="A0A9P5Y2X7"/>
<name>A0A9P5Y2X7_9AGAR</name>
<protein>
    <submittedName>
        <fullName evidence="2">Uncharacterized protein</fullName>
    </submittedName>
</protein>
<proteinExistence type="predicted"/>
<feature type="transmembrane region" description="Helical" evidence="1">
    <location>
        <begin position="97"/>
        <end position="118"/>
    </location>
</feature>
<keyword evidence="1" id="KW-0472">Membrane</keyword>
<keyword evidence="3" id="KW-1185">Reference proteome</keyword>
<feature type="transmembrane region" description="Helical" evidence="1">
    <location>
        <begin position="138"/>
        <end position="158"/>
    </location>
</feature>
<keyword evidence="1" id="KW-0812">Transmembrane</keyword>
<reference evidence="2" key="1">
    <citation type="submission" date="2020-11" db="EMBL/GenBank/DDBJ databases">
        <authorList>
            <consortium name="DOE Joint Genome Institute"/>
            <person name="Ahrendt S."/>
            <person name="Riley R."/>
            <person name="Andreopoulos W."/>
            <person name="Labutti K."/>
            <person name="Pangilinan J."/>
            <person name="Ruiz-Duenas F.J."/>
            <person name="Barrasa J.M."/>
            <person name="Sanchez-Garcia M."/>
            <person name="Camarero S."/>
            <person name="Miyauchi S."/>
            <person name="Serrano A."/>
            <person name="Linde D."/>
            <person name="Babiker R."/>
            <person name="Drula E."/>
            <person name="Ayuso-Fernandez I."/>
            <person name="Pacheco R."/>
            <person name="Padilla G."/>
            <person name="Ferreira P."/>
            <person name="Barriuso J."/>
            <person name="Kellner H."/>
            <person name="Castanera R."/>
            <person name="Alfaro M."/>
            <person name="Ramirez L."/>
            <person name="Pisabarro A.G."/>
            <person name="Kuo A."/>
            <person name="Tritt A."/>
            <person name="Lipzen A."/>
            <person name="He G."/>
            <person name="Yan M."/>
            <person name="Ng V."/>
            <person name="Cullen D."/>
            <person name="Martin F."/>
            <person name="Rosso M.-N."/>
            <person name="Henrissat B."/>
            <person name="Hibbett D."/>
            <person name="Martinez A.T."/>
            <person name="Grigoriev I.V."/>
        </authorList>
    </citation>
    <scope>NUCLEOTIDE SEQUENCE</scope>
    <source>
        <strain evidence="2">CBS 247.69</strain>
    </source>
</reference>
<evidence type="ECO:0000313" key="2">
    <source>
        <dbReference type="EMBL" id="KAF9462318.1"/>
    </source>
</evidence>
<organism evidence="2 3">
    <name type="scientific">Collybia nuda</name>
    <dbReference type="NCBI Taxonomy" id="64659"/>
    <lineage>
        <taxon>Eukaryota</taxon>
        <taxon>Fungi</taxon>
        <taxon>Dikarya</taxon>
        <taxon>Basidiomycota</taxon>
        <taxon>Agaricomycotina</taxon>
        <taxon>Agaricomycetes</taxon>
        <taxon>Agaricomycetidae</taxon>
        <taxon>Agaricales</taxon>
        <taxon>Tricholomatineae</taxon>
        <taxon>Clitocybaceae</taxon>
        <taxon>Collybia</taxon>
    </lineage>
</organism>
<accession>A0A9P5Y2X7</accession>
<dbReference type="EMBL" id="MU150273">
    <property type="protein sequence ID" value="KAF9462318.1"/>
    <property type="molecule type" value="Genomic_DNA"/>
</dbReference>
<feature type="transmembrane region" description="Helical" evidence="1">
    <location>
        <begin position="29"/>
        <end position="50"/>
    </location>
</feature>
<gene>
    <name evidence="2" type="ORF">BDZ94DRAFT_1261590</name>
</gene>
<evidence type="ECO:0000313" key="3">
    <source>
        <dbReference type="Proteomes" id="UP000807353"/>
    </source>
</evidence>
<evidence type="ECO:0000256" key="1">
    <source>
        <dbReference type="SAM" id="Phobius"/>
    </source>
</evidence>